<keyword evidence="3" id="KW-1185">Reference proteome</keyword>
<dbReference type="Proteomes" id="UP001158576">
    <property type="component" value="Chromosome 2"/>
</dbReference>
<keyword evidence="1" id="KW-0472">Membrane</keyword>
<evidence type="ECO:0000256" key="1">
    <source>
        <dbReference type="SAM" id="Phobius"/>
    </source>
</evidence>
<evidence type="ECO:0000313" key="2">
    <source>
        <dbReference type="EMBL" id="CAG5113220.1"/>
    </source>
</evidence>
<reference evidence="2 3" key="1">
    <citation type="submission" date="2021-04" db="EMBL/GenBank/DDBJ databases">
        <authorList>
            <person name="Bliznina A."/>
        </authorList>
    </citation>
    <scope>NUCLEOTIDE SEQUENCE [LARGE SCALE GENOMIC DNA]</scope>
</reference>
<sequence>MVNLLSNTNLRFLTSLLSIFAIAAVLCHCFVFIILFSNIGISAQISEELPYSMIGQGIWSGGIALVTACILFTFIACRIQCTFSKFYFSSDEKTSEKTVVVILLGTFLTTLVCALIDGFGCVNLVRSVYFESVGGSVLFAMLLFEGISLLGCSLVSFIIMAYYTSNNELVANFRALQYQSDVNSIQRSVSGRTDDLTTLVDARIVNSRKNSTFFYVTSENTSGYRSYSDVDEYMSVITNSNFYD</sequence>
<proteinExistence type="predicted"/>
<organism evidence="2 3">
    <name type="scientific">Oikopleura dioica</name>
    <name type="common">Tunicate</name>
    <dbReference type="NCBI Taxonomy" id="34765"/>
    <lineage>
        <taxon>Eukaryota</taxon>
        <taxon>Metazoa</taxon>
        <taxon>Chordata</taxon>
        <taxon>Tunicata</taxon>
        <taxon>Appendicularia</taxon>
        <taxon>Copelata</taxon>
        <taxon>Oikopleuridae</taxon>
        <taxon>Oikopleura</taxon>
    </lineage>
</organism>
<feature type="transmembrane region" description="Helical" evidence="1">
    <location>
        <begin position="137"/>
        <end position="164"/>
    </location>
</feature>
<keyword evidence="1" id="KW-1133">Transmembrane helix</keyword>
<feature type="transmembrane region" description="Helical" evidence="1">
    <location>
        <begin position="98"/>
        <end position="125"/>
    </location>
</feature>
<gene>
    <name evidence="2" type="ORF">OKIOD_LOCUS16110</name>
</gene>
<dbReference type="EMBL" id="OU015567">
    <property type="protein sequence ID" value="CAG5113220.1"/>
    <property type="molecule type" value="Genomic_DNA"/>
</dbReference>
<accession>A0ABN7T883</accession>
<protein>
    <submittedName>
        <fullName evidence="2">Oidioi.mRNA.OKI2018_I69.chr2.g7345.t1.cds</fullName>
    </submittedName>
</protein>
<feature type="transmembrane region" description="Helical" evidence="1">
    <location>
        <begin position="57"/>
        <end position="77"/>
    </location>
</feature>
<feature type="transmembrane region" description="Helical" evidence="1">
    <location>
        <begin position="12"/>
        <end position="37"/>
    </location>
</feature>
<keyword evidence="1" id="KW-0812">Transmembrane</keyword>
<evidence type="ECO:0000313" key="3">
    <source>
        <dbReference type="Proteomes" id="UP001158576"/>
    </source>
</evidence>
<name>A0ABN7T883_OIKDI</name>